<name>A0ABR9H827_9BACT</name>
<organism evidence="1 2">
    <name type="scientific">Desulfomicrobium macestii</name>
    <dbReference type="NCBI Taxonomy" id="90731"/>
    <lineage>
        <taxon>Bacteria</taxon>
        <taxon>Pseudomonadati</taxon>
        <taxon>Thermodesulfobacteriota</taxon>
        <taxon>Desulfovibrionia</taxon>
        <taxon>Desulfovibrionales</taxon>
        <taxon>Desulfomicrobiaceae</taxon>
        <taxon>Desulfomicrobium</taxon>
    </lineage>
</organism>
<dbReference type="GO" id="GO:0005840">
    <property type="term" value="C:ribosome"/>
    <property type="evidence" value="ECO:0007669"/>
    <property type="project" value="UniProtKB-KW"/>
</dbReference>
<keyword evidence="1" id="KW-0687">Ribonucleoprotein</keyword>
<accession>A0ABR9H827</accession>
<dbReference type="EMBL" id="JADBGG010000031">
    <property type="protein sequence ID" value="MBE1426647.1"/>
    <property type="molecule type" value="Genomic_DNA"/>
</dbReference>
<protein>
    <submittedName>
        <fullName evidence="1">Ribosomal protein S12 methylthiotransferase accessory factor YcaO</fullName>
    </submittedName>
</protein>
<proteinExistence type="predicted"/>
<keyword evidence="2" id="KW-1185">Reference proteome</keyword>
<sequence>MKGVAAAAASASAVGEAIEFAVFAARTISLMVFPAKIQKEFSCGLLRESQAIEADDVYFCHALPCRIVNVFR</sequence>
<evidence type="ECO:0000313" key="1">
    <source>
        <dbReference type="EMBL" id="MBE1426647.1"/>
    </source>
</evidence>
<dbReference type="Proteomes" id="UP000639010">
    <property type="component" value="Unassembled WGS sequence"/>
</dbReference>
<reference evidence="1 2" key="1">
    <citation type="submission" date="2020-10" db="EMBL/GenBank/DDBJ databases">
        <title>Genomic Encyclopedia of Type Strains, Phase IV (KMG-IV): sequencing the most valuable type-strain genomes for metagenomic binning, comparative biology and taxonomic classification.</title>
        <authorList>
            <person name="Goeker M."/>
        </authorList>
    </citation>
    <scope>NUCLEOTIDE SEQUENCE [LARGE SCALE GENOMIC DNA]</scope>
    <source>
        <strain evidence="1 2">DSM 4194</strain>
    </source>
</reference>
<gene>
    <name evidence="1" type="ORF">H4684_003313</name>
</gene>
<evidence type="ECO:0000313" key="2">
    <source>
        <dbReference type="Proteomes" id="UP000639010"/>
    </source>
</evidence>
<comment type="caution">
    <text evidence="1">The sequence shown here is derived from an EMBL/GenBank/DDBJ whole genome shotgun (WGS) entry which is preliminary data.</text>
</comment>
<keyword evidence="1" id="KW-0689">Ribosomal protein</keyword>